<dbReference type="EMBL" id="CAJVPW010015504">
    <property type="protein sequence ID" value="CAG8662439.1"/>
    <property type="molecule type" value="Genomic_DNA"/>
</dbReference>
<comment type="caution">
    <text evidence="1">The sequence shown here is derived from an EMBL/GenBank/DDBJ whole genome shotgun (WGS) entry which is preliminary data.</text>
</comment>
<protein>
    <submittedName>
        <fullName evidence="1">6043_t:CDS:1</fullName>
    </submittedName>
</protein>
<sequence length="44" mass="5193">MSEVKNERKEIFSLTIDEETKENFGGYLVYSQLLKQINLRLGEE</sequence>
<reference evidence="1" key="1">
    <citation type="submission" date="2021-06" db="EMBL/GenBank/DDBJ databases">
        <authorList>
            <person name="Kallberg Y."/>
            <person name="Tangrot J."/>
            <person name="Rosling A."/>
        </authorList>
    </citation>
    <scope>NUCLEOTIDE SEQUENCE</scope>
    <source>
        <strain evidence="1">28 12/20/2015</strain>
    </source>
</reference>
<dbReference type="Proteomes" id="UP000789366">
    <property type="component" value="Unassembled WGS sequence"/>
</dbReference>
<name>A0ACA9NL77_9GLOM</name>
<evidence type="ECO:0000313" key="2">
    <source>
        <dbReference type="Proteomes" id="UP000789366"/>
    </source>
</evidence>
<gene>
    <name evidence="1" type="ORF">SPELUC_LOCUS9321</name>
</gene>
<keyword evidence="2" id="KW-1185">Reference proteome</keyword>
<organism evidence="1 2">
    <name type="scientific">Cetraspora pellucida</name>
    <dbReference type="NCBI Taxonomy" id="1433469"/>
    <lineage>
        <taxon>Eukaryota</taxon>
        <taxon>Fungi</taxon>
        <taxon>Fungi incertae sedis</taxon>
        <taxon>Mucoromycota</taxon>
        <taxon>Glomeromycotina</taxon>
        <taxon>Glomeromycetes</taxon>
        <taxon>Diversisporales</taxon>
        <taxon>Gigasporaceae</taxon>
        <taxon>Cetraspora</taxon>
    </lineage>
</organism>
<evidence type="ECO:0000313" key="1">
    <source>
        <dbReference type="EMBL" id="CAG8662439.1"/>
    </source>
</evidence>
<proteinExistence type="predicted"/>
<accession>A0ACA9NL77</accession>
<feature type="non-terminal residue" evidence="1">
    <location>
        <position position="44"/>
    </location>
</feature>